<reference evidence="1" key="1">
    <citation type="submission" date="2022-07" db="EMBL/GenBank/DDBJ databases">
        <title>Phylogenomic reconstructions and comparative analyses of Kickxellomycotina fungi.</title>
        <authorList>
            <person name="Reynolds N.K."/>
            <person name="Stajich J.E."/>
            <person name="Barry K."/>
            <person name="Grigoriev I.V."/>
            <person name="Crous P."/>
            <person name="Smith M.E."/>
        </authorList>
    </citation>
    <scope>NUCLEOTIDE SEQUENCE</scope>
    <source>
        <strain evidence="1">Benny 63K</strain>
    </source>
</reference>
<dbReference type="EMBL" id="JANBPG010001896">
    <property type="protein sequence ID" value="KAJ1887848.1"/>
    <property type="molecule type" value="Genomic_DNA"/>
</dbReference>
<sequence length="51" mass="5659">SSGSDDDDESGDESGEDWDELEAKAKAYDDKRVLPAESHDDHAPAKRARKR</sequence>
<evidence type="ECO:0000313" key="1">
    <source>
        <dbReference type="EMBL" id="KAJ1887848.1"/>
    </source>
</evidence>
<protein>
    <submittedName>
        <fullName evidence="1">Uncharacterized protein</fullName>
    </submittedName>
</protein>
<dbReference type="Proteomes" id="UP001150581">
    <property type="component" value="Unassembled WGS sequence"/>
</dbReference>
<comment type="caution">
    <text evidence="1">The sequence shown here is derived from an EMBL/GenBank/DDBJ whole genome shotgun (WGS) entry which is preliminary data.</text>
</comment>
<name>A0ACC1I4T1_9FUNG</name>
<gene>
    <name evidence="1" type="ORF">LPJ66_008895</name>
</gene>
<evidence type="ECO:0000313" key="2">
    <source>
        <dbReference type="Proteomes" id="UP001150581"/>
    </source>
</evidence>
<keyword evidence="2" id="KW-1185">Reference proteome</keyword>
<organism evidence="1 2">
    <name type="scientific">Kickxella alabastrina</name>
    <dbReference type="NCBI Taxonomy" id="61397"/>
    <lineage>
        <taxon>Eukaryota</taxon>
        <taxon>Fungi</taxon>
        <taxon>Fungi incertae sedis</taxon>
        <taxon>Zoopagomycota</taxon>
        <taxon>Kickxellomycotina</taxon>
        <taxon>Kickxellomycetes</taxon>
        <taxon>Kickxellales</taxon>
        <taxon>Kickxellaceae</taxon>
        <taxon>Kickxella</taxon>
    </lineage>
</organism>
<proteinExistence type="predicted"/>
<accession>A0ACC1I4T1</accession>
<feature type="non-terminal residue" evidence="1">
    <location>
        <position position="1"/>
    </location>
</feature>